<evidence type="ECO:0000256" key="2">
    <source>
        <dbReference type="ARBA" id="ARBA00023002"/>
    </source>
</evidence>
<dbReference type="Gene3D" id="3.90.180.10">
    <property type="entry name" value="Medium-chain alcohol dehydrogenases, catalytic domain"/>
    <property type="match status" value="1"/>
</dbReference>
<dbReference type="SMART" id="SM00829">
    <property type="entry name" value="PKS_ER"/>
    <property type="match status" value="1"/>
</dbReference>
<comment type="caution">
    <text evidence="4">The sequence shown here is derived from an EMBL/GenBank/DDBJ whole genome shotgun (WGS) entry which is preliminary data.</text>
</comment>
<dbReference type="OrthoDB" id="3233595at2759"/>
<evidence type="ECO:0000256" key="1">
    <source>
        <dbReference type="ARBA" id="ARBA00008072"/>
    </source>
</evidence>
<dbReference type="EMBL" id="CAJPDQ010000002">
    <property type="protein sequence ID" value="CAF9905692.1"/>
    <property type="molecule type" value="Genomic_DNA"/>
</dbReference>
<evidence type="ECO:0000259" key="3">
    <source>
        <dbReference type="SMART" id="SM00829"/>
    </source>
</evidence>
<dbReference type="SUPFAM" id="SSF50129">
    <property type="entry name" value="GroES-like"/>
    <property type="match status" value="1"/>
</dbReference>
<organism evidence="4 5">
    <name type="scientific">Gomphillus americanus</name>
    <dbReference type="NCBI Taxonomy" id="1940652"/>
    <lineage>
        <taxon>Eukaryota</taxon>
        <taxon>Fungi</taxon>
        <taxon>Dikarya</taxon>
        <taxon>Ascomycota</taxon>
        <taxon>Pezizomycotina</taxon>
        <taxon>Lecanoromycetes</taxon>
        <taxon>OSLEUM clade</taxon>
        <taxon>Ostropomycetidae</taxon>
        <taxon>Ostropales</taxon>
        <taxon>Graphidaceae</taxon>
        <taxon>Gomphilloideae</taxon>
        <taxon>Gomphillus</taxon>
    </lineage>
</organism>
<gene>
    <name evidence="4" type="ORF">GOMPHAMPRED_003324</name>
</gene>
<dbReference type="CDD" id="cd08249">
    <property type="entry name" value="enoyl_reductase_like"/>
    <property type="match status" value="1"/>
</dbReference>
<proteinExistence type="inferred from homology"/>
<dbReference type="GO" id="GO:0016651">
    <property type="term" value="F:oxidoreductase activity, acting on NAD(P)H"/>
    <property type="evidence" value="ECO:0007669"/>
    <property type="project" value="InterPro"/>
</dbReference>
<sequence length="335" mass="35771">MKEVLVAPDISTKIIDSPIPEADENDVVVKVVFAGSNPKDWKYPEWAEHTHNSGDDIAGVVHSVGKNVFEFKPGDRVAAFHRMNTPGGAFAEYAVAPAVTTFHIPKTTSFEEAATIPLAAMTAALALFIRLDLPQPWSQGRQDGKEGKPVGPLLIYGAASAVGAYAIQLAKRANIGPIIAVAGRGIPFVQTMLGPEDSIVDYRKGNDSVVSEIKAALKGQKLKYTLDAVSDKGSFQNASKVMDSGHITLVLPGNDHSTIPSTIGHSITRVGLAYAEQSDFGMAWYRLFSKGLLQGWLKGHPYEVRGGLEAVSGALKDLKAGKNSGTKYIFKVADA</sequence>
<evidence type="ECO:0000313" key="5">
    <source>
        <dbReference type="Proteomes" id="UP000664169"/>
    </source>
</evidence>
<dbReference type="Proteomes" id="UP000664169">
    <property type="component" value="Unassembled WGS sequence"/>
</dbReference>
<dbReference type="InterPro" id="IPR011032">
    <property type="entry name" value="GroES-like_sf"/>
</dbReference>
<dbReference type="Pfam" id="PF08240">
    <property type="entry name" value="ADH_N"/>
    <property type="match status" value="1"/>
</dbReference>
<dbReference type="InterPro" id="IPR036291">
    <property type="entry name" value="NAD(P)-bd_dom_sf"/>
</dbReference>
<name>A0A8H3HWU1_9LECA</name>
<dbReference type="SUPFAM" id="SSF51735">
    <property type="entry name" value="NAD(P)-binding Rossmann-fold domains"/>
    <property type="match status" value="1"/>
</dbReference>
<dbReference type="Gene3D" id="3.40.50.720">
    <property type="entry name" value="NAD(P)-binding Rossmann-like Domain"/>
    <property type="match status" value="1"/>
</dbReference>
<reference evidence="4" key="1">
    <citation type="submission" date="2021-03" db="EMBL/GenBank/DDBJ databases">
        <authorList>
            <person name="Tagirdzhanova G."/>
        </authorList>
    </citation>
    <scope>NUCLEOTIDE SEQUENCE</scope>
</reference>
<comment type="similarity">
    <text evidence="1">Belongs to the zinc-containing alcohol dehydrogenase family.</text>
</comment>
<dbReference type="InterPro" id="IPR047122">
    <property type="entry name" value="Trans-enoyl_RdTase-like"/>
</dbReference>
<keyword evidence="5" id="KW-1185">Reference proteome</keyword>
<dbReference type="InterPro" id="IPR013154">
    <property type="entry name" value="ADH-like_N"/>
</dbReference>
<keyword evidence="2" id="KW-0560">Oxidoreductase</keyword>
<feature type="domain" description="Enoyl reductase (ER)" evidence="3">
    <location>
        <begin position="11"/>
        <end position="330"/>
    </location>
</feature>
<dbReference type="PANTHER" id="PTHR45348">
    <property type="entry name" value="HYPOTHETICAL OXIDOREDUCTASE (EUROFUNG)"/>
    <property type="match status" value="1"/>
</dbReference>
<evidence type="ECO:0000313" key="4">
    <source>
        <dbReference type="EMBL" id="CAF9905692.1"/>
    </source>
</evidence>
<dbReference type="PANTHER" id="PTHR45348:SF5">
    <property type="entry name" value="OXIDOREDUCTASE, PUTATIVE (AFU_ORTHOLOGUE AFUA_8G01420)-RELATED"/>
    <property type="match status" value="1"/>
</dbReference>
<dbReference type="AlphaFoldDB" id="A0A8H3HWU1"/>
<accession>A0A8H3HWU1</accession>
<dbReference type="InterPro" id="IPR020843">
    <property type="entry name" value="ER"/>
</dbReference>
<protein>
    <recommendedName>
        <fullName evidence="3">Enoyl reductase (ER) domain-containing protein</fullName>
    </recommendedName>
</protein>